<dbReference type="Gene3D" id="3.30.2280.10">
    <property type="entry name" value="Hypothetical protein (hspc210)"/>
    <property type="match status" value="1"/>
</dbReference>
<reference evidence="3" key="1">
    <citation type="submission" date="2020-05" db="EMBL/GenBank/DDBJ databases">
        <title>Phylogenomic resolution of chytrid fungi.</title>
        <authorList>
            <person name="Stajich J.E."/>
            <person name="Amses K."/>
            <person name="Simmons R."/>
            <person name="Seto K."/>
            <person name="Myers J."/>
            <person name="Bonds A."/>
            <person name="Quandt C.A."/>
            <person name="Barry K."/>
            <person name="Liu P."/>
            <person name="Grigoriev I."/>
            <person name="Longcore J.E."/>
            <person name="James T.Y."/>
        </authorList>
    </citation>
    <scope>NUCLEOTIDE SEQUENCE</scope>
    <source>
        <strain evidence="3">PLAUS21</strain>
    </source>
</reference>
<evidence type="ECO:0000313" key="4">
    <source>
        <dbReference type="Proteomes" id="UP001210925"/>
    </source>
</evidence>
<dbReference type="AlphaFoldDB" id="A0AAD5UJA0"/>
<dbReference type="SUPFAM" id="SSF48452">
    <property type="entry name" value="TPR-like"/>
    <property type="match status" value="2"/>
</dbReference>
<dbReference type="GO" id="GO:0005737">
    <property type="term" value="C:cytoplasm"/>
    <property type="evidence" value="ECO:0007669"/>
    <property type="project" value="TreeGrafter"/>
</dbReference>
<accession>A0AAD5UJA0</accession>
<dbReference type="InterPro" id="IPR011990">
    <property type="entry name" value="TPR-like_helical_dom_sf"/>
</dbReference>
<dbReference type="PANTHER" id="PTHR12601:SF6">
    <property type="entry name" value="CLUSTERED MITOCHONDRIA PROTEIN HOMOLOG"/>
    <property type="match status" value="1"/>
</dbReference>
<dbReference type="GO" id="GO:0048312">
    <property type="term" value="P:intracellular distribution of mitochondria"/>
    <property type="evidence" value="ECO:0007669"/>
    <property type="project" value="TreeGrafter"/>
</dbReference>
<dbReference type="PANTHER" id="PTHR12601">
    <property type="entry name" value="EUKARYOTIC TRANSLATION INITIATION FACTOR 3 SUBUNIT EIF-3"/>
    <property type="match status" value="1"/>
</dbReference>
<gene>
    <name evidence="3" type="primary">CLU1</name>
    <name evidence="3" type="ORF">HK103_005078</name>
</gene>
<protein>
    <submittedName>
        <fullName evidence="3">Intracellular distribution of mitochondria</fullName>
    </submittedName>
</protein>
<evidence type="ECO:0000313" key="3">
    <source>
        <dbReference type="EMBL" id="KAJ3256834.1"/>
    </source>
</evidence>
<dbReference type="Pfam" id="PF13424">
    <property type="entry name" value="TPR_12"/>
    <property type="match status" value="1"/>
</dbReference>
<keyword evidence="4" id="KW-1185">Reference proteome</keyword>
<dbReference type="Pfam" id="PF13374">
    <property type="entry name" value="TPR_10"/>
    <property type="match status" value="1"/>
</dbReference>
<dbReference type="InterPro" id="IPR027523">
    <property type="entry name" value="CLU_prot"/>
</dbReference>
<dbReference type="Pfam" id="PF13236">
    <property type="entry name" value="CLU"/>
    <property type="match status" value="1"/>
</dbReference>
<dbReference type="Pfam" id="PF15044">
    <property type="entry name" value="CLU_N"/>
    <property type="match status" value="1"/>
</dbReference>
<dbReference type="GO" id="GO:0003729">
    <property type="term" value="F:mRNA binding"/>
    <property type="evidence" value="ECO:0007669"/>
    <property type="project" value="TreeGrafter"/>
</dbReference>
<name>A0AAD5UJA0_9FUNG</name>
<dbReference type="Proteomes" id="UP001210925">
    <property type="component" value="Unassembled WGS sequence"/>
</dbReference>
<sequence length="1056" mass="119919">MVQEETPIQETEPQKLTIILPNKEELFVSVIEKTIVHEIRQIVYDSPKAQFYTCFYLEYKGTRLNEELELGQIEGFDYTLNAVPDLYNEHEARVHIGRLREILTYFKSTAVTYGLDMASTYCSTVSGKQLSGLDKEKYENNLDFENVQLSMEKYVPEGYYGNEIQCLKQISLSRWNPPPFNRKMQGDLLYLTIELFEKTIDVTCAQSGFYVNGSTCTAFDCKPISKVFDTLPSLLCDVSKKFATSFKELQEFVVARHPYEYLLTPSPSYPWIVKSQEHKPDLGRVLDANFSASDVLDTLCARDWNEDLQNARELPRESAQERVQRDQNVFRSHSDFIEAALKGAMAVVNKAIMPITQLESDLSQMYLHNNIFLSEGYDNKDQFDHYGGLDAAHVAMSKDIDGIKSVAHRDMEGIHTLGTALIDYKGRRILAQTIVPGILKKNETQESPVKYGSVDSGKEIQVSEHVLPEAEKLAKALHLAPHTLVDGEGKEHTLCTSLETKWVQGTDSRLYIMDLYRLFPVDATFLETVQKEPENPYPHQMALLRPELVELFYEHKIRLAVKEHQEKAIKQKEGTKEELEKIAQESLSTFQFNMALNPDAFTKANLGNDKEQIEKDEKLVKEASGFISVMISQLILELVQYGVSIPVDTVSLTTMLHRKGINMRYLGKITGLFEQIQDKSVGYFTALLKEEMIARACKRILRKTIADLPICAVGGAISHFFNCLFASEGANIVCDPKVANSSLTRESLHEDIKSLVAQRFRFKLADEAFQFRKNALLRSICLKVGIQLEAKDYAKTLFVPEDILNIYPIVKHAPPRAAFAQEAHEHGRMNIAQDQKDFGMELLKESLSMYEQVFGPIHPETSRAYDYLALQSFNRNESEQAIYLQRRALIASERTTGIDSRVTLEQYMNLAYFEFANDNHKLGLAYMHHALKLWLFLCDGFDHPETASVLSNIGAMLQKTGNSKLSIDYCEKAAELTKQLYTLNSSNAAAAYESLAEAYILNEDYRKALDAQKVVYSYYKSTGDKQVAQKAGDRMKTITAKAVEQAKKELALKNKK</sequence>
<dbReference type="InterPro" id="IPR028275">
    <property type="entry name" value="CLU_N"/>
</dbReference>
<keyword evidence="1" id="KW-0963">Cytoplasm</keyword>
<comment type="caution">
    <text evidence="3">The sequence shown here is derived from an EMBL/GenBank/DDBJ whole genome shotgun (WGS) entry which is preliminary data.</text>
</comment>
<dbReference type="InterPro" id="IPR025697">
    <property type="entry name" value="CLU_dom"/>
</dbReference>
<proteinExistence type="predicted"/>
<dbReference type="CDD" id="cd15466">
    <property type="entry name" value="CLU-central"/>
    <property type="match status" value="1"/>
</dbReference>
<evidence type="ECO:0000259" key="2">
    <source>
        <dbReference type="PROSITE" id="PS51823"/>
    </source>
</evidence>
<dbReference type="InterPro" id="IPR033646">
    <property type="entry name" value="CLU-central"/>
</dbReference>
<dbReference type="Pfam" id="PF12807">
    <property type="entry name" value="eIF3_p135"/>
    <property type="match status" value="1"/>
</dbReference>
<feature type="domain" description="Clu" evidence="2">
    <location>
        <begin position="276"/>
        <end position="526"/>
    </location>
</feature>
<evidence type="ECO:0000256" key="1">
    <source>
        <dbReference type="ARBA" id="ARBA00022490"/>
    </source>
</evidence>
<organism evidence="3 4">
    <name type="scientific">Boothiomyces macroporosus</name>
    <dbReference type="NCBI Taxonomy" id="261099"/>
    <lineage>
        <taxon>Eukaryota</taxon>
        <taxon>Fungi</taxon>
        <taxon>Fungi incertae sedis</taxon>
        <taxon>Chytridiomycota</taxon>
        <taxon>Chytridiomycota incertae sedis</taxon>
        <taxon>Chytridiomycetes</taxon>
        <taxon>Rhizophydiales</taxon>
        <taxon>Terramycetaceae</taxon>
        <taxon>Boothiomyces</taxon>
    </lineage>
</organism>
<dbReference type="EMBL" id="JADGKB010000045">
    <property type="protein sequence ID" value="KAJ3256834.1"/>
    <property type="molecule type" value="Genomic_DNA"/>
</dbReference>
<dbReference type="SUPFAM" id="SSF103107">
    <property type="entry name" value="Hypothetical protein c14orf129, hspc210"/>
    <property type="match status" value="1"/>
</dbReference>
<dbReference type="InterPro" id="IPR023231">
    <property type="entry name" value="GSKIP_dom_sf"/>
</dbReference>
<dbReference type="PROSITE" id="PS51823">
    <property type="entry name" value="CLU"/>
    <property type="match status" value="1"/>
</dbReference>
<dbReference type="Gene3D" id="1.25.40.10">
    <property type="entry name" value="Tetratricopeptide repeat domain"/>
    <property type="match status" value="1"/>
</dbReference>